<accession>A0A1D2VEV9</accession>
<organism evidence="1 2">
    <name type="scientific">Ascoidea rubescens DSM 1968</name>
    <dbReference type="NCBI Taxonomy" id="1344418"/>
    <lineage>
        <taxon>Eukaryota</taxon>
        <taxon>Fungi</taxon>
        <taxon>Dikarya</taxon>
        <taxon>Ascomycota</taxon>
        <taxon>Saccharomycotina</taxon>
        <taxon>Saccharomycetes</taxon>
        <taxon>Ascoideaceae</taxon>
        <taxon>Ascoidea</taxon>
    </lineage>
</organism>
<keyword evidence="2" id="KW-1185">Reference proteome</keyword>
<evidence type="ECO:0000313" key="1">
    <source>
        <dbReference type="EMBL" id="ODV60155.1"/>
    </source>
</evidence>
<reference evidence="2" key="1">
    <citation type="submission" date="2016-05" db="EMBL/GenBank/DDBJ databases">
        <title>Comparative genomics of biotechnologically important yeasts.</title>
        <authorList>
            <consortium name="DOE Joint Genome Institute"/>
            <person name="Riley R."/>
            <person name="Haridas S."/>
            <person name="Wolfe K.H."/>
            <person name="Lopes M.R."/>
            <person name="Hittinger C.T."/>
            <person name="Goker M."/>
            <person name="Salamov A."/>
            <person name="Wisecaver J."/>
            <person name="Long T.M."/>
            <person name="Aerts A.L."/>
            <person name="Barry K."/>
            <person name="Choi C."/>
            <person name="Clum A."/>
            <person name="Coughlan A.Y."/>
            <person name="Deshpande S."/>
            <person name="Douglass A.P."/>
            <person name="Hanson S.J."/>
            <person name="Klenk H.-P."/>
            <person name="Labutti K."/>
            <person name="Lapidus A."/>
            <person name="Lindquist E."/>
            <person name="Lipzen A."/>
            <person name="Meier-Kolthoff J.P."/>
            <person name="Ohm R.A."/>
            <person name="Otillar R.P."/>
            <person name="Pangilinan J."/>
            <person name="Peng Y."/>
            <person name="Rokas A."/>
            <person name="Rosa C.A."/>
            <person name="Scheuner C."/>
            <person name="Sibirny A.A."/>
            <person name="Slot J.C."/>
            <person name="Stielow J.B."/>
            <person name="Sun H."/>
            <person name="Kurtzman C.P."/>
            <person name="Blackwell M."/>
            <person name="Grigoriev I.V."/>
            <person name="Jeffries T.W."/>
        </authorList>
    </citation>
    <scope>NUCLEOTIDE SEQUENCE [LARGE SCALE GENOMIC DNA]</scope>
    <source>
        <strain evidence="2">DSM 1968</strain>
    </source>
</reference>
<gene>
    <name evidence="1" type="ORF">ASCRUDRAFT_71189</name>
</gene>
<dbReference type="AlphaFoldDB" id="A0A1D2VEV9"/>
<evidence type="ECO:0000313" key="2">
    <source>
        <dbReference type="Proteomes" id="UP000095038"/>
    </source>
</evidence>
<sequence length="146" mass="17160">MVSIELNNLTYEIQFIESDSKTFPNDYAKLSLKIIDKSKKNVTKFFNPQDYFVELEILDNPEQTDSYLKTKDAPAVLTETENENYFVFDFTKFSFEKLNQKISLKFKLFEKNRTSIITQITKLFFNVAESKEITSLTTKEFITKSI</sequence>
<name>A0A1D2VEV9_9ASCO</name>
<dbReference type="GeneID" id="30965535"/>
<dbReference type="InParanoid" id="A0A1D2VEV9"/>
<proteinExistence type="predicted"/>
<dbReference type="Proteomes" id="UP000095038">
    <property type="component" value="Unassembled WGS sequence"/>
</dbReference>
<dbReference type="EMBL" id="KV454483">
    <property type="protein sequence ID" value="ODV60155.1"/>
    <property type="molecule type" value="Genomic_DNA"/>
</dbReference>
<dbReference type="RefSeq" id="XP_020046462.1">
    <property type="nucleotide sequence ID" value="XM_020191899.1"/>
</dbReference>
<protein>
    <submittedName>
        <fullName evidence="1">Uncharacterized protein</fullName>
    </submittedName>
</protein>